<evidence type="ECO:0000313" key="6">
    <source>
        <dbReference type="EMBL" id="EMR70031.1"/>
    </source>
</evidence>
<dbReference type="EMBL" id="KB705977">
    <property type="protein sequence ID" value="EMR70031.1"/>
    <property type="molecule type" value="Genomic_DNA"/>
</dbReference>
<keyword evidence="2 5" id="KW-0812">Transmembrane</keyword>
<dbReference type="OrthoDB" id="196103at2759"/>
<feature type="transmembrane region" description="Helical" evidence="5">
    <location>
        <begin position="145"/>
        <end position="166"/>
    </location>
</feature>
<evidence type="ECO:0000256" key="4">
    <source>
        <dbReference type="ARBA" id="ARBA00023136"/>
    </source>
</evidence>
<feature type="transmembrane region" description="Helical" evidence="5">
    <location>
        <begin position="54"/>
        <end position="73"/>
    </location>
</feature>
<reference evidence="7" key="1">
    <citation type="journal article" date="2013" name="Genome Announc.">
        <title>Draft genome sequence of the grapevine dieback fungus Eutypa lata UCR-EL1.</title>
        <authorList>
            <person name="Blanco-Ulate B."/>
            <person name="Rolshausen P.E."/>
            <person name="Cantu D."/>
        </authorList>
    </citation>
    <scope>NUCLEOTIDE SEQUENCE [LARGE SCALE GENOMIC DNA]</scope>
    <source>
        <strain evidence="7">UCR-EL1</strain>
    </source>
</reference>
<evidence type="ECO:0000256" key="2">
    <source>
        <dbReference type="ARBA" id="ARBA00022692"/>
    </source>
</evidence>
<dbReference type="Gene3D" id="1.20.1250.20">
    <property type="entry name" value="MFS general substrate transporter like domains"/>
    <property type="match status" value="1"/>
</dbReference>
<feature type="transmembrane region" description="Helical" evidence="5">
    <location>
        <begin position="335"/>
        <end position="359"/>
    </location>
</feature>
<feature type="transmembrane region" description="Helical" evidence="5">
    <location>
        <begin position="105"/>
        <end position="133"/>
    </location>
</feature>
<evidence type="ECO:0000256" key="1">
    <source>
        <dbReference type="ARBA" id="ARBA00004141"/>
    </source>
</evidence>
<name>M7TJA7_EUTLA</name>
<sequence>MSADEEQHPVTWYRSTLFSAWMVAATAFTCPGIFGALNGMGAGGGASDSVSDTANALLFGILAVGSLVVGGICNRIGPKWTLVLGTFGYAPYIAGFYLVDKYNVSWLVLFGSVTCGISASFLWVGSGAIYMGYSEENRKGINTAIKFAFQNLGASLGGIINLALNLGSNYRGSVSSETYIVLMTIMCLGLPFALSVSRPSKVQRYDGRKVELVKAASLAKEYRNLLKLLNTTTVLALLPITIYAYWFLSYQWGFNSAYFTVRTRALNSMLFYLCGTIASILWGLFLDWERFSRRTRAIVGFWILVIVTGASWIIGQAVQVKYAKAPPTLDWADEGYGLGCFVFVLWGVADPLVTTYKYWIASSLTNDMSESALLAAVINGIGSLGSTFGYYTGQVEQVISRSPSAIFPQSRN</sequence>
<feature type="transmembrane region" description="Helical" evidence="5">
    <location>
        <begin position="178"/>
        <end position="196"/>
    </location>
</feature>
<dbReference type="InterPro" id="IPR010291">
    <property type="entry name" value="Ion_channel_UNC-93"/>
</dbReference>
<dbReference type="SUPFAM" id="SSF103473">
    <property type="entry name" value="MFS general substrate transporter"/>
    <property type="match status" value="1"/>
</dbReference>
<feature type="transmembrane region" description="Helical" evidence="5">
    <location>
        <begin position="228"/>
        <end position="248"/>
    </location>
</feature>
<evidence type="ECO:0000256" key="5">
    <source>
        <dbReference type="SAM" id="Phobius"/>
    </source>
</evidence>
<accession>M7TJA7</accession>
<proteinExistence type="predicted"/>
<dbReference type="HOGENOM" id="CLU_030884_2_0_1"/>
<evidence type="ECO:0000256" key="3">
    <source>
        <dbReference type="ARBA" id="ARBA00022989"/>
    </source>
</evidence>
<dbReference type="InterPro" id="IPR036259">
    <property type="entry name" value="MFS_trans_sf"/>
</dbReference>
<feature type="transmembrane region" description="Helical" evidence="5">
    <location>
        <begin position="297"/>
        <end position="315"/>
    </location>
</feature>
<keyword evidence="3 5" id="KW-1133">Transmembrane helix</keyword>
<dbReference type="OMA" id="NTWFPIL"/>
<feature type="transmembrane region" description="Helical" evidence="5">
    <location>
        <begin position="371"/>
        <end position="391"/>
    </location>
</feature>
<organism evidence="6 7">
    <name type="scientific">Eutypa lata (strain UCR-EL1)</name>
    <name type="common">Grapevine dieback disease fungus</name>
    <name type="synonym">Eutypa armeniacae</name>
    <dbReference type="NCBI Taxonomy" id="1287681"/>
    <lineage>
        <taxon>Eukaryota</taxon>
        <taxon>Fungi</taxon>
        <taxon>Dikarya</taxon>
        <taxon>Ascomycota</taxon>
        <taxon>Pezizomycotina</taxon>
        <taxon>Sordariomycetes</taxon>
        <taxon>Xylariomycetidae</taxon>
        <taxon>Xylariales</taxon>
        <taxon>Diatrypaceae</taxon>
        <taxon>Eutypa</taxon>
    </lineage>
</organism>
<dbReference type="KEGG" id="ela:UCREL1_2939"/>
<feature type="transmembrane region" description="Helical" evidence="5">
    <location>
        <begin position="268"/>
        <end position="285"/>
    </location>
</feature>
<feature type="transmembrane region" description="Helical" evidence="5">
    <location>
        <begin position="12"/>
        <end position="34"/>
    </location>
</feature>
<dbReference type="AlphaFoldDB" id="M7TJA7"/>
<keyword evidence="7" id="KW-1185">Reference proteome</keyword>
<dbReference type="Proteomes" id="UP000012174">
    <property type="component" value="Unassembled WGS sequence"/>
</dbReference>
<dbReference type="GO" id="GO:0016020">
    <property type="term" value="C:membrane"/>
    <property type="evidence" value="ECO:0007669"/>
    <property type="project" value="UniProtKB-SubCell"/>
</dbReference>
<keyword evidence="4 5" id="KW-0472">Membrane</keyword>
<dbReference type="PANTHER" id="PTHR23294:SF59">
    <property type="entry name" value="UNC93-LIKE PROTEIN C922.05C"/>
    <property type="match status" value="1"/>
</dbReference>
<evidence type="ECO:0000313" key="7">
    <source>
        <dbReference type="Proteomes" id="UP000012174"/>
    </source>
</evidence>
<dbReference type="InterPro" id="IPR051617">
    <property type="entry name" value="UNC-93-like_regulator"/>
</dbReference>
<feature type="transmembrane region" description="Helical" evidence="5">
    <location>
        <begin position="80"/>
        <end position="99"/>
    </location>
</feature>
<protein>
    <submittedName>
        <fullName evidence="6">Putative duf895 domain membrane protein</fullName>
    </submittedName>
</protein>
<gene>
    <name evidence="6" type="ORF">UCREL1_2939</name>
</gene>
<dbReference type="Pfam" id="PF05978">
    <property type="entry name" value="UNC-93"/>
    <property type="match status" value="1"/>
</dbReference>
<dbReference type="PANTHER" id="PTHR23294">
    <property type="entry name" value="ET TRANSLATION PRODUCT-RELATED"/>
    <property type="match status" value="1"/>
</dbReference>
<dbReference type="eggNOG" id="KOG3098">
    <property type="taxonomic scope" value="Eukaryota"/>
</dbReference>
<comment type="subcellular location">
    <subcellularLocation>
        <location evidence="1">Membrane</location>
        <topology evidence="1">Multi-pass membrane protein</topology>
    </subcellularLocation>
</comment>